<dbReference type="EMBL" id="VSRR010032474">
    <property type="protein sequence ID" value="MPC71189.1"/>
    <property type="molecule type" value="Genomic_DNA"/>
</dbReference>
<proteinExistence type="predicted"/>
<protein>
    <submittedName>
        <fullName evidence="1">Uncharacterized protein</fullName>
    </submittedName>
</protein>
<keyword evidence="2" id="KW-1185">Reference proteome</keyword>
<sequence>MVRPQVCTQSDRVVAVMVRPQVCTQSDRVVAASCRHFSFSHQVRWVETWHSINLPEHGRRAMGRYADGRAGSLPGLGIGIRVENFQVVGL</sequence>
<accession>A0A5B7HN77</accession>
<comment type="caution">
    <text evidence="1">The sequence shown here is derived from an EMBL/GenBank/DDBJ whole genome shotgun (WGS) entry which is preliminary data.</text>
</comment>
<evidence type="ECO:0000313" key="2">
    <source>
        <dbReference type="Proteomes" id="UP000324222"/>
    </source>
</evidence>
<name>A0A5B7HN77_PORTR</name>
<organism evidence="1 2">
    <name type="scientific">Portunus trituberculatus</name>
    <name type="common">Swimming crab</name>
    <name type="synonym">Neptunus trituberculatus</name>
    <dbReference type="NCBI Taxonomy" id="210409"/>
    <lineage>
        <taxon>Eukaryota</taxon>
        <taxon>Metazoa</taxon>
        <taxon>Ecdysozoa</taxon>
        <taxon>Arthropoda</taxon>
        <taxon>Crustacea</taxon>
        <taxon>Multicrustacea</taxon>
        <taxon>Malacostraca</taxon>
        <taxon>Eumalacostraca</taxon>
        <taxon>Eucarida</taxon>
        <taxon>Decapoda</taxon>
        <taxon>Pleocyemata</taxon>
        <taxon>Brachyura</taxon>
        <taxon>Eubrachyura</taxon>
        <taxon>Portunoidea</taxon>
        <taxon>Portunidae</taxon>
        <taxon>Portuninae</taxon>
        <taxon>Portunus</taxon>
    </lineage>
</organism>
<evidence type="ECO:0000313" key="1">
    <source>
        <dbReference type="EMBL" id="MPC71189.1"/>
    </source>
</evidence>
<gene>
    <name evidence="1" type="ORF">E2C01_065461</name>
</gene>
<reference evidence="1 2" key="1">
    <citation type="submission" date="2019-05" db="EMBL/GenBank/DDBJ databases">
        <title>Another draft genome of Portunus trituberculatus and its Hox gene families provides insights of decapod evolution.</title>
        <authorList>
            <person name="Jeong J.-H."/>
            <person name="Song I."/>
            <person name="Kim S."/>
            <person name="Choi T."/>
            <person name="Kim D."/>
            <person name="Ryu S."/>
            <person name="Kim W."/>
        </authorList>
    </citation>
    <scope>NUCLEOTIDE SEQUENCE [LARGE SCALE GENOMIC DNA]</scope>
    <source>
        <tissue evidence="1">Muscle</tissue>
    </source>
</reference>
<dbReference type="AlphaFoldDB" id="A0A5B7HN77"/>
<dbReference type="Proteomes" id="UP000324222">
    <property type="component" value="Unassembled WGS sequence"/>
</dbReference>